<name>A0A2T0TPI8_9ACTN</name>
<accession>A0A2T0TPI8</accession>
<dbReference type="EMBL" id="PVTG01000013">
    <property type="protein sequence ID" value="PRY47632.1"/>
    <property type="molecule type" value="Genomic_DNA"/>
</dbReference>
<proteinExistence type="predicted"/>
<dbReference type="Proteomes" id="UP000239210">
    <property type="component" value="Unassembled WGS sequence"/>
</dbReference>
<reference evidence="2 3" key="1">
    <citation type="submission" date="2018-03" db="EMBL/GenBank/DDBJ databases">
        <title>Genomic Encyclopedia of Archaeal and Bacterial Type Strains, Phase II (KMG-II): from individual species to whole genera.</title>
        <authorList>
            <person name="Goeker M."/>
        </authorList>
    </citation>
    <scope>NUCLEOTIDE SEQUENCE [LARGE SCALE GENOMIC DNA]</scope>
    <source>
        <strain evidence="2 3">DSM 45416</strain>
    </source>
</reference>
<feature type="compositionally biased region" description="Basic and acidic residues" evidence="1">
    <location>
        <begin position="1"/>
        <end position="10"/>
    </location>
</feature>
<protein>
    <submittedName>
        <fullName evidence="2">Uncharacterized protein</fullName>
    </submittedName>
</protein>
<feature type="region of interest" description="Disordered" evidence="1">
    <location>
        <begin position="1"/>
        <end position="23"/>
    </location>
</feature>
<evidence type="ECO:0000256" key="1">
    <source>
        <dbReference type="SAM" id="MobiDB-lite"/>
    </source>
</evidence>
<feature type="compositionally biased region" description="Basic residues" evidence="1">
    <location>
        <begin position="213"/>
        <end position="224"/>
    </location>
</feature>
<organism evidence="2 3">
    <name type="scientific">Geodermatophilus tzadiensis</name>
    <dbReference type="NCBI Taxonomy" id="1137988"/>
    <lineage>
        <taxon>Bacteria</taxon>
        <taxon>Bacillati</taxon>
        <taxon>Actinomycetota</taxon>
        <taxon>Actinomycetes</taxon>
        <taxon>Geodermatophilales</taxon>
        <taxon>Geodermatophilaceae</taxon>
        <taxon>Geodermatophilus</taxon>
    </lineage>
</organism>
<gene>
    <name evidence="2" type="ORF">LY71_113134</name>
</gene>
<keyword evidence="3" id="KW-1185">Reference proteome</keyword>
<evidence type="ECO:0000313" key="3">
    <source>
        <dbReference type="Proteomes" id="UP000239210"/>
    </source>
</evidence>
<evidence type="ECO:0000313" key="2">
    <source>
        <dbReference type="EMBL" id="PRY47632.1"/>
    </source>
</evidence>
<comment type="caution">
    <text evidence="2">The sequence shown here is derived from an EMBL/GenBank/DDBJ whole genome shotgun (WGS) entry which is preliminary data.</text>
</comment>
<feature type="compositionally biased region" description="Low complexity" evidence="1">
    <location>
        <begin position="64"/>
        <end position="87"/>
    </location>
</feature>
<feature type="region of interest" description="Disordered" evidence="1">
    <location>
        <begin position="53"/>
        <end position="253"/>
    </location>
</feature>
<sequence>MTLTERDSRRPCPLSRRRARGRMPRAVAAVLPAATGWRPIAHLVNAAATAVIRPRPAPGGTSMPTARPRTRPAPAALLSPTAPSPITSRRRPSPPAPPVATPTADRDDDPAGRRTSGIVFSTATSGVDSTTDSGTDGDISAPVTGPAGPARPVAEIGGELGPADAGGEYERDALGDVPIRGTRTAGAAVHRRLAQRDQRLDQRPQLVTDSPRRRGRRLRRHGRHPAPMAQRPAEPDGPPPQRLLRRPPRPLENFQDQGAAHVLHLRSSPLVVTSALTKADRRTSAGGLDPQLSESRARTVGPTPWVSLVGRVPTDPYEGRRRFHFWHRHPQRR</sequence>
<feature type="compositionally biased region" description="Low complexity" evidence="1">
    <location>
        <begin position="121"/>
        <end position="140"/>
    </location>
</feature>
<dbReference type="AlphaFoldDB" id="A0A2T0TPI8"/>